<evidence type="ECO:0000256" key="1">
    <source>
        <dbReference type="ARBA" id="ARBA00009798"/>
    </source>
</evidence>
<gene>
    <name evidence="6" type="primary">ybaK</name>
    <name evidence="6" type="ORF">J4035_09205</name>
</gene>
<protein>
    <recommendedName>
        <fullName evidence="4">Cys-tRNA(Pro)/Cys-tRNA(Cys) deacylase</fullName>
        <ecNumber evidence="4">4.2.-.-</ecNumber>
    </recommendedName>
</protein>
<dbReference type="InterPro" id="IPR007214">
    <property type="entry name" value="YbaK/aa-tRNA-synth-assoc-dom"/>
</dbReference>
<dbReference type="RefSeq" id="WP_208289451.1">
    <property type="nucleotide sequence ID" value="NZ_CP074404.1"/>
</dbReference>
<keyword evidence="7" id="KW-1185">Reference proteome</keyword>
<proteinExistence type="inferred from homology"/>
<keyword evidence="2 4" id="KW-0648">Protein biosynthesis</keyword>
<sequence length="165" mass="17076">MAKKEHAGTPALVALTAAGVPYTAHPYTHDPHSTLGYGLEAAAALGFPPEQVFKTLMTLVDGTLTVAVVPVTGQLDLKALAHAVGGRKAAMAPKPDAERATGYVVGGISPFGQKTPHPTVVDETVWLFDTVLVSAGRRGLDVELSPDDLVRLTAATVADIARTTA</sequence>
<organism evidence="6 7">
    <name type="scientific">Cellulomonas fengjieae</name>
    <dbReference type="NCBI Taxonomy" id="2819978"/>
    <lineage>
        <taxon>Bacteria</taxon>
        <taxon>Bacillati</taxon>
        <taxon>Actinomycetota</taxon>
        <taxon>Actinomycetes</taxon>
        <taxon>Micrococcales</taxon>
        <taxon>Cellulomonadaceae</taxon>
        <taxon>Cellulomonas</taxon>
    </lineage>
</organism>
<feature type="domain" description="YbaK/aminoacyl-tRNA synthetase-associated" evidence="5">
    <location>
        <begin position="40"/>
        <end position="152"/>
    </location>
</feature>
<evidence type="ECO:0000313" key="6">
    <source>
        <dbReference type="EMBL" id="MBO3084816.1"/>
    </source>
</evidence>
<dbReference type="InterPro" id="IPR004369">
    <property type="entry name" value="Prolyl-tRNA_editing_YbaK/EbsC"/>
</dbReference>
<evidence type="ECO:0000313" key="7">
    <source>
        <dbReference type="Proteomes" id="UP000678317"/>
    </source>
</evidence>
<dbReference type="Pfam" id="PF04073">
    <property type="entry name" value="tRNA_edit"/>
    <property type="match status" value="1"/>
</dbReference>
<evidence type="ECO:0000259" key="5">
    <source>
        <dbReference type="Pfam" id="PF04073"/>
    </source>
</evidence>
<dbReference type="SUPFAM" id="SSF55826">
    <property type="entry name" value="YbaK/ProRS associated domain"/>
    <property type="match status" value="1"/>
</dbReference>
<accession>A0ABS3SIM7</accession>
<evidence type="ECO:0000256" key="3">
    <source>
        <dbReference type="ARBA" id="ARBA00023239"/>
    </source>
</evidence>
<name>A0ABS3SIM7_9CELL</name>
<dbReference type="NCBIfam" id="TIGR00011">
    <property type="entry name" value="YbaK_EbsC"/>
    <property type="match status" value="1"/>
</dbReference>
<dbReference type="PIRSF" id="PIRSF006181">
    <property type="entry name" value="EbsC_YbaK"/>
    <property type="match status" value="1"/>
</dbReference>
<evidence type="ECO:0000256" key="4">
    <source>
        <dbReference type="PIRNR" id="PIRNR006181"/>
    </source>
</evidence>
<dbReference type="Gene3D" id="3.90.960.10">
    <property type="entry name" value="YbaK/aminoacyl-tRNA synthetase-associated domain"/>
    <property type="match status" value="1"/>
</dbReference>
<dbReference type="PANTHER" id="PTHR30411:SF0">
    <property type="entry name" value="CYS-TRNA(PRO)_CYS-TRNA(CYS) DEACYLASE YBAK"/>
    <property type="match status" value="1"/>
</dbReference>
<keyword evidence="3 4" id="KW-0456">Lyase</keyword>
<dbReference type="Proteomes" id="UP000678317">
    <property type="component" value="Unassembled WGS sequence"/>
</dbReference>
<dbReference type="InterPro" id="IPR036754">
    <property type="entry name" value="YbaK/aa-tRNA-synt-asso_dom_sf"/>
</dbReference>
<dbReference type="CDD" id="cd00002">
    <property type="entry name" value="YbaK_deacylase"/>
    <property type="match status" value="1"/>
</dbReference>
<comment type="caution">
    <text evidence="6">The sequence shown here is derived from an EMBL/GenBank/DDBJ whole genome shotgun (WGS) entry which is preliminary data.</text>
</comment>
<reference evidence="6 7" key="1">
    <citation type="submission" date="2021-03" db="EMBL/GenBank/DDBJ databases">
        <title>novel species in genus Cellulomonas.</title>
        <authorList>
            <person name="Zhang G."/>
        </authorList>
    </citation>
    <scope>NUCLEOTIDE SEQUENCE [LARGE SCALE GENOMIC DNA]</scope>
    <source>
        <strain evidence="7">zg-ZUI188</strain>
    </source>
</reference>
<evidence type="ECO:0000256" key="2">
    <source>
        <dbReference type="ARBA" id="ARBA00022917"/>
    </source>
</evidence>
<dbReference type="PANTHER" id="PTHR30411">
    <property type="entry name" value="CYTOPLASMIC PROTEIN"/>
    <property type="match status" value="1"/>
</dbReference>
<dbReference type="EMBL" id="JAGFBM010000003">
    <property type="protein sequence ID" value="MBO3084816.1"/>
    <property type="molecule type" value="Genomic_DNA"/>
</dbReference>
<comment type="similarity">
    <text evidence="1 4">Belongs to the prolyl-tRNA editing family. YbaK/EbsC subfamily.</text>
</comment>
<dbReference type="EC" id="4.2.-.-" evidence="4"/>